<evidence type="ECO:0000313" key="2">
    <source>
        <dbReference type="Proteomes" id="UP001497535"/>
    </source>
</evidence>
<accession>A0ACB0YWD4</accession>
<name>A0ACB0YWD4_MELEN</name>
<dbReference type="Proteomes" id="UP001497535">
    <property type="component" value="Unassembled WGS sequence"/>
</dbReference>
<organism evidence="1 2">
    <name type="scientific">Meloidogyne enterolobii</name>
    <name type="common">Root-knot nematode worm</name>
    <name type="synonym">Meloidogyne mayaguensis</name>
    <dbReference type="NCBI Taxonomy" id="390850"/>
    <lineage>
        <taxon>Eukaryota</taxon>
        <taxon>Metazoa</taxon>
        <taxon>Ecdysozoa</taxon>
        <taxon>Nematoda</taxon>
        <taxon>Chromadorea</taxon>
        <taxon>Rhabditida</taxon>
        <taxon>Tylenchina</taxon>
        <taxon>Tylenchomorpha</taxon>
        <taxon>Tylenchoidea</taxon>
        <taxon>Meloidogynidae</taxon>
        <taxon>Meloidogyninae</taxon>
        <taxon>Meloidogyne</taxon>
    </lineage>
</organism>
<gene>
    <name evidence="1" type="ORF">MENTE1834_LOCUS17518</name>
</gene>
<protein>
    <submittedName>
        <fullName evidence="1">Uncharacterized protein</fullName>
    </submittedName>
</protein>
<keyword evidence="2" id="KW-1185">Reference proteome</keyword>
<reference evidence="1" key="1">
    <citation type="submission" date="2023-11" db="EMBL/GenBank/DDBJ databases">
        <authorList>
            <person name="Poullet M."/>
        </authorList>
    </citation>
    <scope>NUCLEOTIDE SEQUENCE</scope>
    <source>
        <strain evidence="1">E1834</strain>
    </source>
</reference>
<comment type="caution">
    <text evidence="1">The sequence shown here is derived from an EMBL/GenBank/DDBJ whole genome shotgun (WGS) entry which is preliminary data.</text>
</comment>
<dbReference type="EMBL" id="CAVMJV010000020">
    <property type="protein sequence ID" value="CAK5066296.1"/>
    <property type="molecule type" value="Genomic_DNA"/>
</dbReference>
<proteinExistence type="predicted"/>
<evidence type="ECO:0000313" key="1">
    <source>
        <dbReference type="EMBL" id="CAK5066296.1"/>
    </source>
</evidence>
<sequence length="52" mass="6135">MAYCVEDGILSLEQIRVQTEFYIISFGVRDCYLKLLTYFHAELNYLEDFSSS</sequence>